<dbReference type="Pfam" id="PF07715">
    <property type="entry name" value="Plug"/>
    <property type="match status" value="1"/>
</dbReference>
<dbReference type="Gene3D" id="2.170.130.10">
    <property type="entry name" value="TonB-dependent receptor, plug domain"/>
    <property type="match status" value="1"/>
</dbReference>
<dbReference type="STRING" id="1302690.BUE76_05625"/>
<sequence>MQHHFMSRYFICLLLLAQTARAQQSKTGYAGFIADARTHRQIEGAVVQSRQTNIAFTSNEQGRFYFASRLPASDSLHISALGYVPKAIACKDIREELNIHLEPDVVNLREMTLSASGNKPLHNVGQLDMKIRGLNNAQELLRMVPGLFIGQHAGGGKAEQIFLRGFDIDHGTDVAITTDGIPVNMVSHAHGQGYADLHFIIPEVVDQVRFGKGPYAADKGNFATAGHVALQSKERLDNSLVKVEGGQFNTLRTLAMVQLLQDRGRQKQGMYVAAEHLRSQGFFDAPQNFSRTNLFARYQQMLGKRHQLDASIATFYSKWNASGQIPERAVADGSISFFGAIDPSEGGNTHRTNIQTRLRTQLSENSTLSNQLYYTAYHFDLFSNFTFFLNDPVNGDQIRQKEKRGLWGYNGLYKHYGVLGRNTHTFEAGLSLRADATRNSQLAHTKNRATLLQQQQWGNVSEWNAAAYIRETVQLPYRITLESALRFDQFIHAYSDKLQDTRRQKHTAIVSPKINLSWQASNKAMLYLSAGRGFHSNDARVVVQTNGREALPAAWGADLGIQAKPRNNLVLQAALWYLALEQEFIYVGDEGIVEPLGRTRRTGLDVSARYQPLRNLYLDADLNYARALALDVSKGEDYLPLAPRFTSSGGITYKKNTGWNGSFRYRWMGNRPANEDNSLVAEGYFVCDAGLAYNFKRIELMLSAQNLFDVRWKETQFASTSRLQQEPDPVTEIHFTPGTPFFLKAGITITL</sequence>
<keyword evidence="10 11" id="KW-0998">Cell outer membrane</keyword>
<dbReference type="Gene3D" id="2.60.40.1120">
    <property type="entry name" value="Carboxypeptidase-like, regulatory domain"/>
    <property type="match status" value="1"/>
</dbReference>
<evidence type="ECO:0000259" key="14">
    <source>
        <dbReference type="Pfam" id="PF00593"/>
    </source>
</evidence>
<keyword evidence="7" id="KW-0406">Ion transport</keyword>
<evidence type="ECO:0000256" key="12">
    <source>
        <dbReference type="RuleBase" id="RU003357"/>
    </source>
</evidence>
<keyword evidence="6" id="KW-0408">Iron</keyword>
<evidence type="ECO:0000313" key="17">
    <source>
        <dbReference type="Proteomes" id="UP000184368"/>
    </source>
</evidence>
<dbReference type="InterPro" id="IPR036942">
    <property type="entry name" value="Beta-barrel_TonB_sf"/>
</dbReference>
<evidence type="ECO:0000256" key="5">
    <source>
        <dbReference type="ARBA" id="ARBA00022692"/>
    </source>
</evidence>
<dbReference type="InterPro" id="IPR000531">
    <property type="entry name" value="Beta-barrel_TonB"/>
</dbReference>
<comment type="similarity">
    <text evidence="11 12">Belongs to the TonB-dependent receptor family.</text>
</comment>
<evidence type="ECO:0000256" key="13">
    <source>
        <dbReference type="SAM" id="SignalP"/>
    </source>
</evidence>
<keyword evidence="5 11" id="KW-0812">Transmembrane</keyword>
<keyword evidence="17" id="KW-1185">Reference proteome</keyword>
<dbReference type="InterPro" id="IPR012910">
    <property type="entry name" value="Plug_dom"/>
</dbReference>
<evidence type="ECO:0000256" key="4">
    <source>
        <dbReference type="ARBA" id="ARBA00022496"/>
    </source>
</evidence>
<dbReference type="PANTHER" id="PTHR32552:SF81">
    <property type="entry name" value="TONB-DEPENDENT OUTER MEMBRANE RECEPTOR"/>
    <property type="match status" value="1"/>
</dbReference>
<proteinExistence type="inferred from homology"/>
<evidence type="ECO:0000256" key="1">
    <source>
        <dbReference type="ARBA" id="ARBA00004571"/>
    </source>
</evidence>
<evidence type="ECO:0000256" key="2">
    <source>
        <dbReference type="ARBA" id="ARBA00022448"/>
    </source>
</evidence>
<keyword evidence="8 12" id="KW-0798">TonB box</keyword>
<evidence type="ECO:0000256" key="10">
    <source>
        <dbReference type="ARBA" id="ARBA00023237"/>
    </source>
</evidence>
<accession>A0A1M5IWQ4</accession>
<dbReference type="Pfam" id="PF00593">
    <property type="entry name" value="TonB_dep_Rec_b-barrel"/>
    <property type="match status" value="1"/>
</dbReference>
<evidence type="ECO:0000256" key="6">
    <source>
        <dbReference type="ARBA" id="ARBA00023004"/>
    </source>
</evidence>
<keyword evidence="13" id="KW-0732">Signal</keyword>
<evidence type="ECO:0000256" key="9">
    <source>
        <dbReference type="ARBA" id="ARBA00023136"/>
    </source>
</evidence>
<dbReference type="GO" id="GO:0009279">
    <property type="term" value="C:cell outer membrane"/>
    <property type="evidence" value="ECO:0007669"/>
    <property type="project" value="UniProtKB-SubCell"/>
</dbReference>
<evidence type="ECO:0000256" key="3">
    <source>
        <dbReference type="ARBA" id="ARBA00022452"/>
    </source>
</evidence>
<organism evidence="16 17">
    <name type="scientific">Cnuella takakiae</name>
    <dbReference type="NCBI Taxonomy" id="1302690"/>
    <lineage>
        <taxon>Bacteria</taxon>
        <taxon>Pseudomonadati</taxon>
        <taxon>Bacteroidota</taxon>
        <taxon>Chitinophagia</taxon>
        <taxon>Chitinophagales</taxon>
        <taxon>Chitinophagaceae</taxon>
        <taxon>Cnuella</taxon>
    </lineage>
</organism>
<evidence type="ECO:0000313" key="16">
    <source>
        <dbReference type="EMBL" id="SHG32489.1"/>
    </source>
</evidence>
<dbReference type="InterPro" id="IPR008969">
    <property type="entry name" value="CarboxyPept-like_regulatory"/>
</dbReference>
<keyword evidence="2 11" id="KW-0813">Transport</keyword>
<dbReference type="PANTHER" id="PTHR32552">
    <property type="entry name" value="FERRICHROME IRON RECEPTOR-RELATED"/>
    <property type="match status" value="1"/>
</dbReference>
<dbReference type="SUPFAM" id="SSF56935">
    <property type="entry name" value="Porins"/>
    <property type="match status" value="1"/>
</dbReference>
<keyword evidence="4" id="KW-0410">Iron transport</keyword>
<keyword evidence="16" id="KW-0675">Receptor</keyword>
<dbReference type="GO" id="GO:0006826">
    <property type="term" value="P:iron ion transport"/>
    <property type="evidence" value="ECO:0007669"/>
    <property type="project" value="UniProtKB-KW"/>
</dbReference>
<name>A0A1M5IWQ4_9BACT</name>
<evidence type="ECO:0000256" key="7">
    <source>
        <dbReference type="ARBA" id="ARBA00023065"/>
    </source>
</evidence>
<comment type="subcellular location">
    <subcellularLocation>
        <location evidence="1 11">Cell outer membrane</location>
        <topology evidence="1 11">Multi-pass membrane protein</topology>
    </subcellularLocation>
</comment>
<dbReference type="Gene3D" id="2.40.170.20">
    <property type="entry name" value="TonB-dependent receptor, beta-barrel domain"/>
    <property type="match status" value="1"/>
</dbReference>
<feature type="signal peptide" evidence="13">
    <location>
        <begin position="1"/>
        <end position="22"/>
    </location>
</feature>
<feature type="domain" description="TonB-dependent receptor-like beta-barrel" evidence="14">
    <location>
        <begin position="338"/>
        <end position="707"/>
    </location>
</feature>
<dbReference type="PROSITE" id="PS52016">
    <property type="entry name" value="TONB_DEPENDENT_REC_3"/>
    <property type="match status" value="1"/>
</dbReference>
<evidence type="ECO:0000256" key="11">
    <source>
        <dbReference type="PROSITE-ProRule" id="PRU01360"/>
    </source>
</evidence>
<dbReference type="Proteomes" id="UP000184368">
    <property type="component" value="Unassembled WGS sequence"/>
</dbReference>
<evidence type="ECO:0000256" key="8">
    <source>
        <dbReference type="ARBA" id="ARBA00023077"/>
    </source>
</evidence>
<dbReference type="AlphaFoldDB" id="A0A1M5IWQ4"/>
<dbReference type="InterPro" id="IPR037066">
    <property type="entry name" value="Plug_dom_sf"/>
</dbReference>
<feature type="domain" description="TonB-dependent receptor plug" evidence="15">
    <location>
        <begin position="124"/>
        <end position="226"/>
    </location>
</feature>
<protein>
    <submittedName>
        <fullName evidence="16">Outer membrane receptor proteins, mostly Fe transport</fullName>
    </submittedName>
</protein>
<reference evidence="16 17" key="1">
    <citation type="submission" date="2016-11" db="EMBL/GenBank/DDBJ databases">
        <authorList>
            <person name="Jaros S."/>
            <person name="Januszkiewicz K."/>
            <person name="Wedrychowicz H."/>
        </authorList>
    </citation>
    <scope>NUCLEOTIDE SEQUENCE [LARGE SCALE GENOMIC DNA]</scope>
    <source>
        <strain evidence="16 17">DSM 26897</strain>
    </source>
</reference>
<evidence type="ECO:0000259" key="15">
    <source>
        <dbReference type="Pfam" id="PF07715"/>
    </source>
</evidence>
<gene>
    <name evidence="16" type="ORF">SAMN05444008_1267</name>
</gene>
<feature type="chain" id="PRO_5013132953" evidence="13">
    <location>
        <begin position="23"/>
        <end position="751"/>
    </location>
</feature>
<dbReference type="EMBL" id="FQUO01000026">
    <property type="protein sequence ID" value="SHG32489.1"/>
    <property type="molecule type" value="Genomic_DNA"/>
</dbReference>
<keyword evidence="9 11" id="KW-0472">Membrane</keyword>
<dbReference type="InterPro" id="IPR039426">
    <property type="entry name" value="TonB-dep_rcpt-like"/>
</dbReference>
<dbReference type="SUPFAM" id="SSF49464">
    <property type="entry name" value="Carboxypeptidase regulatory domain-like"/>
    <property type="match status" value="1"/>
</dbReference>
<keyword evidence="3 11" id="KW-1134">Transmembrane beta strand</keyword>